<protein>
    <submittedName>
        <fullName evidence="1">Uncharacterized protein</fullName>
    </submittedName>
</protein>
<dbReference type="AlphaFoldDB" id="A0A0F9TSF0"/>
<name>A0A0F9TSF0_9ZZZZ</name>
<accession>A0A0F9TSF0</accession>
<reference evidence="1" key="1">
    <citation type="journal article" date="2015" name="Nature">
        <title>Complex archaea that bridge the gap between prokaryotes and eukaryotes.</title>
        <authorList>
            <person name="Spang A."/>
            <person name="Saw J.H."/>
            <person name="Jorgensen S.L."/>
            <person name="Zaremba-Niedzwiedzka K."/>
            <person name="Martijn J."/>
            <person name="Lind A.E."/>
            <person name="van Eijk R."/>
            <person name="Schleper C."/>
            <person name="Guy L."/>
            <person name="Ettema T.J."/>
        </authorList>
    </citation>
    <scope>NUCLEOTIDE SEQUENCE</scope>
</reference>
<comment type="caution">
    <text evidence="1">The sequence shown here is derived from an EMBL/GenBank/DDBJ whole genome shotgun (WGS) entry which is preliminary data.</text>
</comment>
<organism evidence="1">
    <name type="scientific">marine sediment metagenome</name>
    <dbReference type="NCBI Taxonomy" id="412755"/>
    <lineage>
        <taxon>unclassified sequences</taxon>
        <taxon>metagenomes</taxon>
        <taxon>ecological metagenomes</taxon>
    </lineage>
</organism>
<gene>
    <name evidence="1" type="ORF">LCGC14_0694930</name>
</gene>
<proteinExistence type="predicted"/>
<sequence length="86" mass="10328">MYYEDVAGNLCICGFFYMILHDNDENWRQLRETNPIDWDFDKDGDISMVQIGEWYDENLQEGWIVTETHCGFYNSVDAVAFKMRWL</sequence>
<dbReference type="EMBL" id="LAZR01001459">
    <property type="protein sequence ID" value="KKN44288.1"/>
    <property type="molecule type" value="Genomic_DNA"/>
</dbReference>
<evidence type="ECO:0000313" key="1">
    <source>
        <dbReference type="EMBL" id="KKN44288.1"/>
    </source>
</evidence>